<evidence type="ECO:0000313" key="3">
    <source>
        <dbReference type="EnsemblMetazoa" id="AALFPA23_020200.P29770"/>
    </source>
</evidence>
<keyword evidence="1" id="KW-0862">Zinc</keyword>
<dbReference type="PROSITE" id="PS50119">
    <property type="entry name" value="ZF_BBOX"/>
    <property type="match status" value="1"/>
</dbReference>
<protein>
    <recommendedName>
        <fullName evidence="2">B box-type domain-containing protein</fullName>
    </recommendedName>
</protein>
<proteinExistence type="predicted"/>
<feature type="domain" description="B box-type" evidence="2">
    <location>
        <begin position="86"/>
        <end position="128"/>
    </location>
</feature>
<dbReference type="SUPFAM" id="SSF49599">
    <property type="entry name" value="TRAF domain-like"/>
    <property type="match status" value="1"/>
</dbReference>
<sequence>MSLNAVPVCTNCRSLSELSIACTECFQICCVSCFKKRSGGNDIFNISSKNVDDSQARPCPKCIDRGNSSDLPAMEPDQNTSSSACMVPEFCKIHLEKCKFYCTQCHVAICALCVDEGQPHEQHHIDNYSIVYQDKVSEMNRKLDQVDSSAKCSTVYEWNLQMLEKEEAAVLKEIEALSESSKLKVTRMTSIRKERLRAKLQYPLQDGKIVTEARDMIRTSTMDEFMKSLSKLDQICTNLASSTSKPDFCLETADDIECDLVPAYTFGLFTSEGLFRTGNSECKFTLYASYDIVWNVTLLKSDQLQIKVRPNDPAMLKFPHKLVVIIPHPNSEEEIRQTFEVKDNVSTFDVIQVSRLVLQGFQKDNNEDLEVKVGIRPVNAVVEKQMLTYRYEEEKDICTELTEKVDFNHQCMHYVMKMDKTTKYPTRSSCTTDESDREWRLKVYLNDDLGAYIELCKGSPAEISCFVELRHEDPMKTVVKTRESLHFDKLGRERGWKLMKKNELMEDEGFYRDGFLRFRFGVQLLPD</sequence>
<reference evidence="4" key="1">
    <citation type="journal article" date="2015" name="Proc. Natl. Acad. Sci. U.S.A.">
        <title>Genome sequence of the Asian Tiger mosquito, Aedes albopictus, reveals insights into its biology, genetics, and evolution.</title>
        <authorList>
            <person name="Chen X.G."/>
            <person name="Jiang X."/>
            <person name="Gu J."/>
            <person name="Xu M."/>
            <person name="Wu Y."/>
            <person name="Deng Y."/>
            <person name="Zhang C."/>
            <person name="Bonizzoni M."/>
            <person name="Dermauw W."/>
            <person name="Vontas J."/>
            <person name="Armbruster P."/>
            <person name="Huang X."/>
            <person name="Yang Y."/>
            <person name="Zhang H."/>
            <person name="He W."/>
            <person name="Peng H."/>
            <person name="Liu Y."/>
            <person name="Wu K."/>
            <person name="Chen J."/>
            <person name="Lirakis M."/>
            <person name="Topalis P."/>
            <person name="Van Leeuwen T."/>
            <person name="Hall A.B."/>
            <person name="Jiang X."/>
            <person name="Thorpe C."/>
            <person name="Mueller R.L."/>
            <person name="Sun C."/>
            <person name="Waterhouse R.M."/>
            <person name="Yan G."/>
            <person name="Tu Z.J."/>
            <person name="Fang X."/>
            <person name="James A.A."/>
        </authorList>
    </citation>
    <scope>NUCLEOTIDE SEQUENCE [LARGE SCALE GENOMIC DNA]</scope>
    <source>
        <strain evidence="4">Foshan</strain>
    </source>
</reference>
<evidence type="ECO:0000313" key="4">
    <source>
        <dbReference type="Proteomes" id="UP000069940"/>
    </source>
</evidence>
<dbReference type="InterPro" id="IPR002083">
    <property type="entry name" value="MATH/TRAF_dom"/>
</dbReference>
<dbReference type="CDD" id="cd19756">
    <property type="entry name" value="Bbox2"/>
    <property type="match status" value="1"/>
</dbReference>
<dbReference type="SUPFAM" id="SSF57845">
    <property type="entry name" value="B-box zinc-binding domain"/>
    <property type="match status" value="1"/>
</dbReference>
<keyword evidence="1" id="KW-0479">Metal-binding</keyword>
<evidence type="ECO:0000256" key="1">
    <source>
        <dbReference type="PROSITE-ProRule" id="PRU00024"/>
    </source>
</evidence>
<reference evidence="3" key="2">
    <citation type="submission" date="2025-05" db="UniProtKB">
        <authorList>
            <consortium name="EnsemblMetazoa"/>
        </authorList>
    </citation>
    <scope>IDENTIFICATION</scope>
    <source>
        <strain evidence="3">Foshan</strain>
    </source>
</reference>
<keyword evidence="4" id="KW-1185">Reference proteome</keyword>
<accession>A0ABM1ZNJ1</accession>
<dbReference type="Gene3D" id="3.30.160.60">
    <property type="entry name" value="Classic Zinc Finger"/>
    <property type="match status" value="1"/>
</dbReference>
<dbReference type="CDD" id="cd00121">
    <property type="entry name" value="MATH"/>
    <property type="match status" value="1"/>
</dbReference>
<dbReference type="GeneID" id="109405694"/>
<name>A0ABM1ZNJ1_AEDAL</name>
<evidence type="ECO:0000259" key="2">
    <source>
        <dbReference type="PROSITE" id="PS50119"/>
    </source>
</evidence>
<dbReference type="EnsemblMetazoa" id="AALFPA23_020200.R29770">
    <property type="protein sequence ID" value="AALFPA23_020200.P29770"/>
    <property type="gene ID" value="AALFPA23_020200"/>
</dbReference>
<keyword evidence="1" id="KW-0863">Zinc-finger</keyword>
<dbReference type="InterPro" id="IPR000315">
    <property type="entry name" value="Znf_B-box"/>
</dbReference>
<dbReference type="RefSeq" id="XP_062706522.1">
    <property type="nucleotide sequence ID" value="XM_062850538.1"/>
</dbReference>
<dbReference type="Proteomes" id="UP000069940">
    <property type="component" value="Unassembled WGS sequence"/>
</dbReference>
<organism evidence="3 4">
    <name type="scientific">Aedes albopictus</name>
    <name type="common">Asian tiger mosquito</name>
    <name type="synonym">Stegomyia albopicta</name>
    <dbReference type="NCBI Taxonomy" id="7160"/>
    <lineage>
        <taxon>Eukaryota</taxon>
        <taxon>Metazoa</taxon>
        <taxon>Ecdysozoa</taxon>
        <taxon>Arthropoda</taxon>
        <taxon>Hexapoda</taxon>
        <taxon>Insecta</taxon>
        <taxon>Pterygota</taxon>
        <taxon>Neoptera</taxon>
        <taxon>Endopterygota</taxon>
        <taxon>Diptera</taxon>
        <taxon>Nematocera</taxon>
        <taxon>Culicoidea</taxon>
        <taxon>Culicidae</taxon>
        <taxon>Culicinae</taxon>
        <taxon>Aedini</taxon>
        <taxon>Aedes</taxon>
        <taxon>Stegomyia</taxon>
    </lineage>
</organism>